<evidence type="ECO:0000256" key="12">
    <source>
        <dbReference type="ARBA" id="ARBA00039702"/>
    </source>
</evidence>
<dbReference type="GO" id="GO:0009401">
    <property type="term" value="P:phosphoenolpyruvate-dependent sugar phosphotransferase system"/>
    <property type="evidence" value="ECO:0007669"/>
    <property type="project" value="UniProtKB-KW"/>
</dbReference>
<feature type="transmembrane region" description="Helical" evidence="14">
    <location>
        <begin position="89"/>
        <end position="114"/>
    </location>
</feature>
<evidence type="ECO:0000256" key="4">
    <source>
        <dbReference type="ARBA" id="ARBA00022475"/>
    </source>
</evidence>
<dbReference type="PANTHER" id="PTHR33843:SF4">
    <property type="entry name" value="ASCORBATE-SPECIFIC PTS SYSTEM EIIC COMPONENT"/>
    <property type="match status" value="1"/>
</dbReference>
<dbReference type="InterPro" id="IPR004703">
    <property type="entry name" value="PTS_sugar-sp_permease"/>
</dbReference>
<feature type="transmembrane region" description="Helical" evidence="14">
    <location>
        <begin position="344"/>
        <end position="362"/>
    </location>
</feature>
<dbReference type="Proteomes" id="UP001203972">
    <property type="component" value="Unassembled WGS sequence"/>
</dbReference>
<evidence type="ECO:0000256" key="11">
    <source>
        <dbReference type="ARBA" id="ARBA00038218"/>
    </source>
</evidence>
<evidence type="ECO:0000256" key="5">
    <source>
        <dbReference type="ARBA" id="ARBA00022597"/>
    </source>
</evidence>
<evidence type="ECO:0000256" key="2">
    <source>
        <dbReference type="ARBA" id="ARBA00011738"/>
    </source>
</evidence>
<evidence type="ECO:0000256" key="3">
    <source>
        <dbReference type="ARBA" id="ARBA00022448"/>
    </source>
</evidence>
<feature type="transmembrane region" description="Helical" evidence="14">
    <location>
        <begin position="225"/>
        <end position="246"/>
    </location>
</feature>
<feature type="transmembrane region" description="Helical" evidence="14">
    <location>
        <begin position="258"/>
        <end position="284"/>
    </location>
</feature>
<feature type="transmembrane region" description="Helical" evidence="14">
    <location>
        <begin position="121"/>
        <end position="142"/>
    </location>
</feature>
<evidence type="ECO:0000313" key="16">
    <source>
        <dbReference type="EMBL" id="MCR0233201.1"/>
    </source>
</evidence>
<dbReference type="InterPro" id="IPR051562">
    <property type="entry name" value="Ascorbate-PTS_EIIC"/>
</dbReference>
<comment type="similarity">
    <text evidence="11">Belongs to the UlaA family.</text>
</comment>
<dbReference type="Proteomes" id="UP000030008">
    <property type="component" value="Unassembled WGS sequence"/>
</dbReference>
<organism evidence="15 17">
    <name type="scientific">Clostridium innocuum</name>
    <dbReference type="NCBI Taxonomy" id="1522"/>
    <lineage>
        <taxon>Bacteria</taxon>
        <taxon>Bacillati</taxon>
        <taxon>Bacillota</taxon>
        <taxon>Clostridia</taxon>
        <taxon>Eubacteriales</taxon>
        <taxon>Clostridiaceae</taxon>
        <taxon>Clostridium</taxon>
    </lineage>
</organism>
<dbReference type="GO" id="GO:0005886">
    <property type="term" value="C:plasma membrane"/>
    <property type="evidence" value="ECO:0007669"/>
    <property type="project" value="UniProtKB-SubCell"/>
</dbReference>
<dbReference type="AlphaFoldDB" id="A0A099I4Y0"/>
<feature type="transmembrane region" description="Helical" evidence="14">
    <location>
        <begin position="314"/>
        <end position="337"/>
    </location>
</feature>
<keyword evidence="8 14" id="KW-1133">Transmembrane helix</keyword>
<feature type="transmembrane region" description="Helical" evidence="14">
    <location>
        <begin position="181"/>
        <end position="199"/>
    </location>
</feature>
<reference evidence="15 17" key="1">
    <citation type="submission" date="2014-08" db="EMBL/GenBank/DDBJ databases">
        <title>Clostridium innocuum, an unnegligible vancomycin-resistant pathogen causing extra-intestinal infections.</title>
        <authorList>
            <person name="Feng Y."/>
            <person name="Chiu C.-H."/>
        </authorList>
    </citation>
    <scope>NUCLEOTIDE SEQUENCE [LARGE SCALE GENOMIC DNA]</scope>
    <source>
        <strain evidence="15 17">AN88</strain>
    </source>
</reference>
<keyword evidence="3" id="KW-0813">Transport</keyword>
<comment type="subcellular location">
    <subcellularLocation>
        <location evidence="1">Cell membrane</location>
        <topology evidence="1">Multi-pass membrane protein</topology>
    </subcellularLocation>
</comment>
<keyword evidence="6" id="KW-0598">Phosphotransferase system</keyword>
<dbReference type="RefSeq" id="WP_008818565.1">
    <property type="nucleotide sequence ID" value="NZ_AP025565.1"/>
</dbReference>
<dbReference type="EMBL" id="JQIF01000054">
    <property type="protein sequence ID" value="KGJ52760.1"/>
    <property type="molecule type" value="Genomic_DNA"/>
</dbReference>
<comment type="caution">
    <text evidence="15">The sequence shown here is derived from an EMBL/GenBank/DDBJ whole genome shotgun (WGS) entry which is preliminary data.</text>
</comment>
<accession>A0A099I4Y0</accession>
<dbReference type="NCBIfam" id="NF006920">
    <property type="entry name" value="PRK09410.1-2"/>
    <property type="match status" value="1"/>
</dbReference>
<gene>
    <name evidence="15" type="ORF">CIAN88_13065</name>
    <name evidence="16" type="ORF">MKC95_10525</name>
</gene>
<evidence type="ECO:0000256" key="14">
    <source>
        <dbReference type="SAM" id="Phobius"/>
    </source>
</evidence>
<evidence type="ECO:0000256" key="6">
    <source>
        <dbReference type="ARBA" id="ARBA00022683"/>
    </source>
</evidence>
<evidence type="ECO:0000313" key="15">
    <source>
        <dbReference type="EMBL" id="KGJ52760.1"/>
    </source>
</evidence>
<dbReference type="PANTHER" id="PTHR33843">
    <property type="entry name" value="ASCORBATE-SPECIFIC PTS SYSTEM EIIC COMPONENT"/>
    <property type="match status" value="1"/>
</dbReference>
<name>A0A099I4Y0_CLOIN</name>
<feature type="transmembrane region" description="Helical" evidence="14">
    <location>
        <begin position="45"/>
        <end position="69"/>
    </location>
</feature>
<feature type="transmembrane region" description="Helical" evidence="14">
    <location>
        <begin position="6"/>
        <end position="29"/>
    </location>
</feature>
<dbReference type="NCBIfam" id="NF009551">
    <property type="entry name" value="PRK12997.1-3"/>
    <property type="match status" value="1"/>
</dbReference>
<dbReference type="Pfam" id="PF03611">
    <property type="entry name" value="EIIC-GAT"/>
    <property type="match status" value="1"/>
</dbReference>
<keyword evidence="7 14" id="KW-0812">Transmembrane</keyword>
<reference evidence="16" key="2">
    <citation type="journal article" date="2022" name="Clin. Infect. Dis.">
        <title>Association between Clostridium innocuum and antibiotic-associated diarrhea in adults and children: A cross-sectional study and comparative genomics analysis.</title>
        <authorList>
            <person name="Cherny K.E."/>
            <person name="Muscat E.B."/>
            <person name="Balaji A."/>
            <person name="Mukherjee J."/>
            <person name="Ozer E.A."/>
            <person name="Angarone M.P."/>
            <person name="Hauser A.R."/>
            <person name="Sichel J.S."/>
            <person name="Amponsah E."/>
            <person name="Kociolek L.K."/>
        </authorList>
    </citation>
    <scope>NUCLEOTIDE SEQUENCE</scope>
    <source>
        <strain evidence="16">NU1-AC-029v</strain>
    </source>
</reference>
<dbReference type="EMBL" id="JAKTMA010000016">
    <property type="protein sequence ID" value="MCR0233201.1"/>
    <property type="molecule type" value="Genomic_DNA"/>
</dbReference>
<proteinExistence type="inferred from homology"/>
<evidence type="ECO:0000313" key="17">
    <source>
        <dbReference type="Proteomes" id="UP000030008"/>
    </source>
</evidence>
<evidence type="ECO:0000256" key="7">
    <source>
        <dbReference type="ARBA" id="ARBA00022692"/>
    </source>
</evidence>
<protein>
    <recommendedName>
        <fullName evidence="12">Ascorbate-specific PTS system EIIC component</fullName>
    </recommendedName>
    <alternativeName>
        <fullName evidence="13">Ascorbate-specific permease IIC component UlaA</fullName>
    </alternativeName>
</protein>
<evidence type="ECO:0000256" key="9">
    <source>
        <dbReference type="ARBA" id="ARBA00023136"/>
    </source>
</evidence>
<keyword evidence="4" id="KW-1003">Cell membrane</keyword>
<feature type="transmembrane region" description="Helical" evidence="14">
    <location>
        <begin position="148"/>
        <end position="169"/>
    </location>
</feature>
<evidence type="ECO:0000256" key="10">
    <source>
        <dbReference type="ARBA" id="ARBA00037387"/>
    </source>
</evidence>
<feature type="transmembrane region" description="Helical" evidence="14">
    <location>
        <begin position="368"/>
        <end position="390"/>
    </location>
</feature>
<keyword evidence="5 16" id="KW-0762">Sugar transport</keyword>
<keyword evidence="9 14" id="KW-0472">Membrane</keyword>
<sequence length="427" mass="45302">MQIVNFIIDNILTQAPITIALIAMLGLLLQKKPTGQVISGTFKTLLGFMVLSAGSSVIVQALTYFGAIFTEGFGMQGLVPSIEAINGQAMGELGLGSEIALTLGAIFIFNIIIARFTKWKYIFLTGQALLWMSTICAVFGYWCGLRGVTLILVGGLIGGIFAVAMPAIAQPYVRKITGNDDIALGHFCTVGYVLTAWVGKLTGGKKSVSTEELQLPKGLEFLQDTYLSIGIVMIPLFLVTAFFAGPEFCAEYAGATNYLVHAFLQAVQFVVGVYVLLAGVRLLLAEIVPAFRGIAMKLVPDAKPALDCPVLFPYAPNAVIIGFVSTTIGSVIGMFLFPMFGLPMILPGMMTNFFAGGCAGIFGNAMGGTRGCIISGIIHGLFITLLPAILSPMLADIGFLNATCTDVDTIVCGLLYGWLLKPVLGLF</sequence>
<dbReference type="NCBIfam" id="NF009553">
    <property type="entry name" value="PRK12997.1-5"/>
    <property type="match status" value="1"/>
</dbReference>
<evidence type="ECO:0000256" key="8">
    <source>
        <dbReference type="ARBA" id="ARBA00022989"/>
    </source>
</evidence>
<comment type="subunit">
    <text evidence="2">Homodimer.</text>
</comment>
<evidence type="ECO:0000256" key="1">
    <source>
        <dbReference type="ARBA" id="ARBA00004651"/>
    </source>
</evidence>
<evidence type="ECO:0000256" key="13">
    <source>
        <dbReference type="ARBA" id="ARBA00042859"/>
    </source>
</evidence>
<comment type="function">
    <text evidence="10">The phosphoenolpyruvate-dependent sugar phosphotransferase system (sugar PTS), a major carbohydrate active transport system, catalyzes the phosphorylation of incoming sugar substrates concomitantly with their translocation across the cell membrane. The enzyme II UlaABC PTS system is involved in ascorbate transport.</text>
</comment>